<proteinExistence type="predicted"/>
<accession>B8IHQ9</accession>
<evidence type="ECO:0000313" key="2">
    <source>
        <dbReference type="Proteomes" id="UP000008207"/>
    </source>
</evidence>
<reference evidence="1 2" key="1">
    <citation type="submission" date="2009-01" db="EMBL/GenBank/DDBJ databases">
        <title>Complete sequence of chromosome of Methylobacterium nodulans ORS 2060.</title>
        <authorList>
            <consortium name="US DOE Joint Genome Institute"/>
            <person name="Lucas S."/>
            <person name="Copeland A."/>
            <person name="Lapidus A."/>
            <person name="Glavina del Rio T."/>
            <person name="Dalin E."/>
            <person name="Tice H."/>
            <person name="Bruce D."/>
            <person name="Goodwin L."/>
            <person name="Pitluck S."/>
            <person name="Sims D."/>
            <person name="Brettin T."/>
            <person name="Detter J.C."/>
            <person name="Han C."/>
            <person name="Larimer F."/>
            <person name="Land M."/>
            <person name="Hauser L."/>
            <person name="Kyrpides N."/>
            <person name="Ivanova N."/>
            <person name="Marx C.J."/>
            <person name="Richardson P."/>
        </authorList>
    </citation>
    <scope>NUCLEOTIDE SEQUENCE [LARGE SCALE GENOMIC DNA]</scope>
    <source>
        <strain evidence="2">LMG 21967 / CNCM I-2342 / ORS 2060</strain>
    </source>
</reference>
<dbReference type="EMBL" id="CP001349">
    <property type="protein sequence ID" value="ACL61722.1"/>
    <property type="molecule type" value="Genomic_DNA"/>
</dbReference>
<dbReference type="STRING" id="460265.Mnod_6980"/>
<name>B8IHQ9_METNO</name>
<dbReference type="AlphaFoldDB" id="B8IHQ9"/>
<sequence length="94" mass="10187">MSQDSLTADDIINGRNPHAFAVHLRCANCLKDTMRLVDASTEAEPPANIEDFLECGLLRRMVVVCSVCECPSAQLTGVDHAHGSWDADSDDWGA</sequence>
<evidence type="ECO:0000313" key="1">
    <source>
        <dbReference type="EMBL" id="ACL61722.1"/>
    </source>
</evidence>
<dbReference type="HOGENOM" id="CLU_2382818_0_0_5"/>
<keyword evidence="2" id="KW-1185">Reference proteome</keyword>
<dbReference type="KEGG" id="mno:Mnod_6980"/>
<gene>
    <name evidence="1" type="ordered locus">Mnod_6980</name>
</gene>
<dbReference type="Proteomes" id="UP000008207">
    <property type="component" value="Chromosome"/>
</dbReference>
<protein>
    <submittedName>
        <fullName evidence="1">Uncharacterized protein</fullName>
    </submittedName>
</protein>
<organism evidence="1 2">
    <name type="scientific">Methylobacterium nodulans (strain LMG 21967 / CNCM I-2342 / ORS 2060)</name>
    <dbReference type="NCBI Taxonomy" id="460265"/>
    <lineage>
        <taxon>Bacteria</taxon>
        <taxon>Pseudomonadati</taxon>
        <taxon>Pseudomonadota</taxon>
        <taxon>Alphaproteobacteria</taxon>
        <taxon>Hyphomicrobiales</taxon>
        <taxon>Methylobacteriaceae</taxon>
        <taxon>Methylobacterium</taxon>
    </lineage>
</organism>